<name>A0A0F9HKI6_9ZZZZ</name>
<evidence type="ECO:0000313" key="2">
    <source>
        <dbReference type="EMBL" id="KKL82215.1"/>
    </source>
</evidence>
<reference evidence="2" key="1">
    <citation type="journal article" date="2015" name="Nature">
        <title>Complex archaea that bridge the gap between prokaryotes and eukaryotes.</title>
        <authorList>
            <person name="Spang A."/>
            <person name="Saw J.H."/>
            <person name="Jorgensen S.L."/>
            <person name="Zaremba-Niedzwiedzka K."/>
            <person name="Martijn J."/>
            <person name="Lind A.E."/>
            <person name="van Eijk R."/>
            <person name="Schleper C."/>
            <person name="Guy L."/>
            <person name="Ettema T.J."/>
        </authorList>
    </citation>
    <scope>NUCLEOTIDE SEQUENCE</scope>
</reference>
<proteinExistence type="predicted"/>
<dbReference type="EMBL" id="LAZR01022333">
    <property type="protein sequence ID" value="KKL82215.1"/>
    <property type="molecule type" value="Genomic_DNA"/>
</dbReference>
<dbReference type="Gene3D" id="3.10.450.360">
    <property type="match status" value="1"/>
</dbReference>
<sequence length="118" mass="13719">MRIKRKLVRIMLLSVFFIGGGLTSAMAQSDIKEISEESIEYSQLPKAVQDGFKDSEYANWEIEEIEKVKTDKGTMYELKVENEEDETYYELYFSPNGKLVYKEKEGEGHGHSKEEENH</sequence>
<dbReference type="Pfam" id="PF11396">
    <property type="entry name" value="PepSY_like"/>
    <property type="match status" value="1"/>
</dbReference>
<dbReference type="SUPFAM" id="SSF160574">
    <property type="entry name" value="BT0923-like"/>
    <property type="match status" value="1"/>
</dbReference>
<gene>
    <name evidence="2" type="ORF">LCGC14_1986990</name>
</gene>
<dbReference type="InterPro" id="IPR021533">
    <property type="entry name" value="PepSY-like"/>
</dbReference>
<feature type="domain" description="Putative beta-lactamase-inhibitor-like PepSY-like" evidence="1">
    <location>
        <begin position="33"/>
        <end position="100"/>
    </location>
</feature>
<dbReference type="AlphaFoldDB" id="A0A0F9HKI6"/>
<organism evidence="2">
    <name type="scientific">marine sediment metagenome</name>
    <dbReference type="NCBI Taxonomy" id="412755"/>
    <lineage>
        <taxon>unclassified sequences</taxon>
        <taxon>metagenomes</taxon>
        <taxon>ecological metagenomes</taxon>
    </lineage>
</organism>
<accession>A0A0F9HKI6</accession>
<evidence type="ECO:0000259" key="1">
    <source>
        <dbReference type="Pfam" id="PF11396"/>
    </source>
</evidence>
<comment type="caution">
    <text evidence="2">The sequence shown here is derived from an EMBL/GenBank/DDBJ whole genome shotgun (WGS) entry which is preliminary data.</text>
</comment>
<protein>
    <recommendedName>
        <fullName evidence="1">Putative beta-lactamase-inhibitor-like PepSY-like domain-containing protein</fullName>
    </recommendedName>
</protein>